<keyword evidence="3" id="KW-0862">Zinc</keyword>
<dbReference type="GO" id="GO:0008270">
    <property type="term" value="F:zinc ion binding"/>
    <property type="evidence" value="ECO:0007669"/>
    <property type="project" value="UniProtKB-KW"/>
</dbReference>
<sequence>MSSVIKLGCIIYVLMTDNEPCTRTLYFYLLLYATCEIYEILFSLIILFHRWCYARIPQSMLQTGQISYECLRVILTIAMTVDVLKDYNCNLHSMMGILSICLCIFVYVKYLFIILYFILFYLCWNRRNRVVNLQNNSRNQSDFVGSSLNEHLAPLPEGERCPICMEVEGGESVVLPCGHGFHLDCIKDWLTINRICPMCRAPYEDE</sequence>
<evidence type="ECO:0000313" key="7">
    <source>
        <dbReference type="EMBL" id="CAG9328573.1"/>
    </source>
</evidence>
<evidence type="ECO:0000256" key="1">
    <source>
        <dbReference type="ARBA" id="ARBA00022723"/>
    </source>
</evidence>
<keyword evidence="5" id="KW-1133">Transmembrane helix</keyword>
<evidence type="ECO:0000256" key="5">
    <source>
        <dbReference type="SAM" id="Phobius"/>
    </source>
</evidence>
<proteinExistence type="predicted"/>
<evidence type="ECO:0000259" key="6">
    <source>
        <dbReference type="PROSITE" id="PS50089"/>
    </source>
</evidence>
<dbReference type="AlphaFoldDB" id="A0AAU9JNU3"/>
<dbReference type="SUPFAM" id="SSF57850">
    <property type="entry name" value="RING/U-box"/>
    <property type="match status" value="1"/>
</dbReference>
<evidence type="ECO:0000256" key="3">
    <source>
        <dbReference type="ARBA" id="ARBA00022833"/>
    </source>
</evidence>
<dbReference type="InterPro" id="IPR013083">
    <property type="entry name" value="Znf_RING/FYVE/PHD"/>
</dbReference>
<evidence type="ECO:0000313" key="8">
    <source>
        <dbReference type="Proteomes" id="UP001162131"/>
    </source>
</evidence>
<dbReference type="Proteomes" id="UP001162131">
    <property type="component" value="Unassembled WGS sequence"/>
</dbReference>
<organism evidence="7 8">
    <name type="scientific">Blepharisma stoltei</name>
    <dbReference type="NCBI Taxonomy" id="1481888"/>
    <lineage>
        <taxon>Eukaryota</taxon>
        <taxon>Sar</taxon>
        <taxon>Alveolata</taxon>
        <taxon>Ciliophora</taxon>
        <taxon>Postciliodesmatophora</taxon>
        <taxon>Heterotrichea</taxon>
        <taxon>Heterotrichida</taxon>
        <taxon>Blepharismidae</taxon>
        <taxon>Blepharisma</taxon>
    </lineage>
</organism>
<feature type="transmembrane region" description="Helical" evidence="5">
    <location>
        <begin position="25"/>
        <end position="48"/>
    </location>
</feature>
<dbReference type="InterPro" id="IPR052788">
    <property type="entry name" value="RING-type_E3_ligase_ATL"/>
</dbReference>
<dbReference type="Pfam" id="PF13639">
    <property type="entry name" value="zf-RING_2"/>
    <property type="match status" value="1"/>
</dbReference>
<name>A0AAU9JNU3_9CILI</name>
<accession>A0AAU9JNU3</accession>
<evidence type="ECO:0000256" key="4">
    <source>
        <dbReference type="PROSITE-ProRule" id="PRU00175"/>
    </source>
</evidence>
<evidence type="ECO:0000256" key="2">
    <source>
        <dbReference type="ARBA" id="ARBA00022771"/>
    </source>
</evidence>
<feature type="transmembrane region" description="Helical" evidence="5">
    <location>
        <begin position="97"/>
        <end position="124"/>
    </location>
</feature>
<keyword evidence="5" id="KW-0472">Membrane</keyword>
<dbReference type="PROSITE" id="PS50089">
    <property type="entry name" value="ZF_RING_2"/>
    <property type="match status" value="1"/>
</dbReference>
<dbReference type="Gene3D" id="3.30.40.10">
    <property type="entry name" value="Zinc/RING finger domain, C3HC4 (zinc finger)"/>
    <property type="match status" value="1"/>
</dbReference>
<gene>
    <name evidence="7" type="ORF">BSTOLATCC_MIC46570</name>
</gene>
<comment type="caution">
    <text evidence="7">The sequence shown here is derived from an EMBL/GenBank/DDBJ whole genome shotgun (WGS) entry which is preliminary data.</text>
</comment>
<keyword evidence="5" id="KW-0812">Transmembrane</keyword>
<dbReference type="PANTHER" id="PTHR45798">
    <property type="entry name" value="RING-H2 FINGER PROTEIN ATL61-RELATED-RELATED"/>
    <property type="match status" value="1"/>
</dbReference>
<keyword evidence="2 4" id="KW-0863">Zinc-finger</keyword>
<feature type="domain" description="RING-type" evidence="6">
    <location>
        <begin position="161"/>
        <end position="200"/>
    </location>
</feature>
<dbReference type="InterPro" id="IPR001841">
    <property type="entry name" value="Znf_RING"/>
</dbReference>
<keyword evidence="8" id="KW-1185">Reference proteome</keyword>
<dbReference type="PANTHER" id="PTHR45798:SF97">
    <property type="entry name" value="ALCOHOL-SENSITIVE RING FINGER PROTEIN 1"/>
    <property type="match status" value="1"/>
</dbReference>
<dbReference type="SMART" id="SM00184">
    <property type="entry name" value="RING"/>
    <property type="match status" value="1"/>
</dbReference>
<reference evidence="7" key="1">
    <citation type="submission" date="2021-09" db="EMBL/GenBank/DDBJ databases">
        <authorList>
            <consortium name="AG Swart"/>
            <person name="Singh M."/>
            <person name="Singh A."/>
            <person name="Seah K."/>
            <person name="Emmerich C."/>
        </authorList>
    </citation>
    <scope>NUCLEOTIDE SEQUENCE</scope>
    <source>
        <strain evidence="7">ATCC30299</strain>
    </source>
</reference>
<protein>
    <recommendedName>
        <fullName evidence="6">RING-type domain-containing protein</fullName>
    </recommendedName>
</protein>
<keyword evidence="1" id="KW-0479">Metal-binding</keyword>
<dbReference type="EMBL" id="CAJZBQ010000046">
    <property type="protein sequence ID" value="CAG9328573.1"/>
    <property type="molecule type" value="Genomic_DNA"/>
</dbReference>